<evidence type="ECO:0000313" key="10">
    <source>
        <dbReference type="Proteomes" id="UP000270673"/>
    </source>
</evidence>
<evidence type="ECO:0000256" key="3">
    <source>
        <dbReference type="ARBA" id="ARBA00022729"/>
    </source>
</evidence>
<evidence type="ECO:0000256" key="4">
    <source>
        <dbReference type="ARBA" id="ARBA00023136"/>
    </source>
</evidence>
<gene>
    <name evidence="9" type="ORF">D8S85_20815</name>
</gene>
<dbReference type="InterPro" id="IPR012944">
    <property type="entry name" value="SusD_RagB_dom"/>
</dbReference>
<dbReference type="InterPro" id="IPR033985">
    <property type="entry name" value="SusD-like_N"/>
</dbReference>
<evidence type="ECO:0000256" key="6">
    <source>
        <dbReference type="SAM" id="SignalP"/>
    </source>
</evidence>
<sequence length="496" mass="57620">MKKKDIMKIKRYFFFSLLVLFASCSDWLDVTPKDIVDEEDLLKSHLGYRNALNGIYKQMGETGMYGKELTWGFVDVLANPYYLGSNYIGRYHTYYKVANYKYTDSEVKSYIEKVWTLAYNSIANCNNIIGTIENVDSTMFPMGNVEKNLIMGEAYGLRALLHFDMLRLFAPAPIMDDNNLYIPYFDKFPSYGENNLTVTEVLNKVVTDLIKARDLVASYDTLSDENILRLTVNGGNFDVKEGSTNYQPDDVFYAYRGYRMNYPAIISLLARVYNYAGKHDEAFECVNEIMNLKDPYDKVLYSFPTRENVLTDRKMKRDLIFALSFPKLYENYLPYATDHGYSSGDARFVLKDWSSAFDDPADYRKDVLSTPLTSTSSYYMPARNIQISSETNDICPIIRYSELYYILAEYYASKENWSEAVNQLDNVREGRNCTKGRLTNVNNYESFRTELLKEVRREYITEGQLFFYHKKLNVKCSNVMTIEDFVLPLPDSENIN</sequence>
<feature type="chain" id="PRO_5018644713" evidence="6">
    <location>
        <begin position="29"/>
        <end position="496"/>
    </location>
</feature>
<dbReference type="Pfam" id="PF07980">
    <property type="entry name" value="SusD_RagB"/>
    <property type="match status" value="1"/>
</dbReference>
<keyword evidence="5" id="KW-0998">Cell outer membrane</keyword>
<evidence type="ECO:0000259" key="7">
    <source>
        <dbReference type="Pfam" id="PF07980"/>
    </source>
</evidence>
<accession>A0A3Q9IR24</accession>
<evidence type="ECO:0000256" key="1">
    <source>
        <dbReference type="ARBA" id="ARBA00004442"/>
    </source>
</evidence>
<evidence type="ECO:0000259" key="8">
    <source>
        <dbReference type="Pfam" id="PF14322"/>
    </source>
</evidence>
<dbReference type="KEGG" id="buy:D8S85_20815"/>
<keyword evidence="3 6" id="KW-0732">Signal</keyword>
<keyword evidence="10" id="KW-1185">Reference proteome</keyword>
<proteinExistence type="inferred from homology"/>
<dbReference type="Pfam" id="PF14322">
    <property type="entry name" value="SusD-like_3"/>
    <property type="match status" value="1"/>
</dbReference>
<feature type="domain" description="SusD-like N-terminal" evidence="8">
    <location>
        <begin position="99"/>
        <end position="217"/>
    </location>
</feature>
<feature type="signal peptide" evidence="6">
    <location>
        <begin position="1"/>
        <end position="28"/>
    </location>
</feature>
<dbReference type="SUPFAM" id="SSF48452">
    <property type="entry name" value="TPR-like"/>
    <property type="match status" value="1"/>
</dbReference>
<evidence type="ECO:0000256" key="5">
    <source>
        <dbReference type="ARBA" id="ARBA00023237"/>
    </source>
</evidence>
<name>A0A3Q9IR24_9BACT</name>
<dbReference type="OrthoDB" id="649940at2"/>
<dbReference type="EMBL" id="CP032819">
    <property type="protein sequence ID" value="AZS31746.1"/>
    <property type="molecule type" value="Genomic_DNA"/>
</dbReference>
<comment type="subcellular location">
    <subcellularLocation>
        <location evidence="1">Cell outer membrane</location>
    </subcellularLocation>
</comment>
<dbReference type="Proteomes" id="UP000270673">
    <property type="component" value="Chromosome"/>
</dbReference>
<protein>
    <submittedName>
        <fullName evidence="9">RagB/SusD family nutrient uptake outer membrane protein</fullName>
    </submittedName>
</protein>
<dbReference type="Gene3D" id="1.25.40.900">
    <property type="match status" value="1"/>
</dbReference>
<dbReference type="AlphaFoldDB" id="A0A3Q9IR24"/>
<dbReference type="Gene3D" id="1.25.40.390">
    <property type="match status" value="1"/>
</dbReference>
<dbReference type="PROSITE" id="PS51257">
    <property type="entry name" value="PROKAR_LIPOPROTEIN"/>
    <property type="match status" value="1"/>
</dbReference>
<evidence type="ECO:0000256" key="2">
    <source>
        <dbReference type="ARBA" id="ARBA00006275"/>
    </source>
</evidence>
<dbReference type="InterPro" id="IPR011990">
    <property type="entry name" value="TPR-like_helical_dom_sf"/>
</dbReference>
<organism evidence="9 10">
    <name type="scientific">Butyricimonas faecalis</name>
    <dbReference type="NCBI Taxonomy" id="2093856"/>
    <lineage>
        <taxon>Bacteria</taxon>
        <taxon>Pseudomonadati</taxon>
        <taxon>Bacteroidota</taxon>
        <taxon>Bacteroidia</taxon>
        <taxon>Bacteroidales</taxon>
        <taxon>Odoribacteraceae</taxon>
        <taxon>Butyricimonas</taxon>
    </lineage>
</organism>
<dbReference type="GO" id="GO:0009279">
    <property type="term" value="C:cell outer membrane"/>
    <property type="evidence" value="ECO:0007669"/>
    <property type="project" value="UniProtKB-SubCell"/>
</dbReference>
<keyword evidence="4" id="KW-0472">Membrane</keyword>
<reference evidence="9 10" key="1">
    <citation type="submission" date="2018-10" db="EMBL/GenBank/DDBJ databases">
        <title>Butyricimonas faecalis sp. nov., isolated from human faeces and emended description of the genus Butyricimonas.</title>
        <authorList>
            <person name="Le Roy T."/>
            <person name="Van der Smissen P."/>
            <person name="Paquot A."/>
            <person name="Delzenne N."/>
            <person name="Muccioli G."/>
            <person name="Collet J.-F."/>
            <person name="Cani P.D."/>
        </authorList>
    </citation>
    <scope>NUCLEOTIDE SEQUENCE [LARGE SCALE GENOMIC DNA]</scope>
    <source>
        <strain evidence="9 10">H184</strain>
    </source>
</reference>
<feature type="domain" description="RagB/SusD" evidence="7">
    <location>
        <begin position="389"/>
        <end position="467"/>
    </location>
</feature>
<evidence type="ECO:0000313" key="9">
    <source>
        <dbReference type="EMBL" id="AZS31746.1"/>
    </source>
</evidence>
<comment type="similarity">
    <text evidence="2">Belongs to the SusD family.</text>
</comment>